<comment type="caution">
    <text evidence="2">The sequence shown here is derived from an EMBL/GenBank/DDBJ whole genome shotgun (WGS) entry which is preliminary data.</text>
</comment>
<feature type="transmembrane region" description="Helical" evidence="1">
    <location>
        <begin position="358"/>
        <end position="381"/>
    </location>
</feature>
<accession>A0ABT3WJ98</accession>
<feature type="transmembrane region" description="Helical" evidence="1">
    <location>
        <begin position="292"/>
        <end position="312"/>
    </location>
</feature>
<feature type="transmembrane region" description="Helical" evidence="1">
    <location>
        <begin position="180"/>
        <end position="203"/>
    </location>
</feature>
<protein>
    <submittedName>
        <fullName evidence="2">ABC transporter permease</fullName>
    </submittedName>
</protein>
<dbReference type="InterPro" id="IPR030802">
    <property type="entry name" value="Permease_MalE"/>
</dbReference>
<feature type="transmembrane region" description="Helical" evidence="1">
    <location>
        <begin position="264"/>
        <end position="285"/>
    </location>
</feature>
<proteinExistence type="predicted"/>
<evidence type="ECO:0000256" key="1">
    <source>
        <dbReference type="SAM" id="Phobius"/>
    </source>
</evidence>
<dbReference type="Pfam" id="PF02405">
    <property type="entry name" value="MlaE"/>
    <property type="match status" value="1"/>
</dbReference>
<dbReference type="PANTHER" id="PTHR30188:SF3">
    <property type="entry name" value="ABC TRANSPORTER PERMEASE"/>
    <property type="match status" value="1"/>
</dbReference>
<evidence type="ECO:0000313" key="3">
    <source>
        <dbReference type="Proteomes" id="UP001165575"/>
    </source>
</evidence>
<keyword evidence="1" id="KW-0472">Membrane</keyword>
<keyword evidence="1" id="KW-1133">Transmembrane helix</keyword>
<dbReference type="Proteomes" id="UP001165575">
    <property type="component" value="Unassembled WGS sequence"/>
</dbReference>
<sequence length="386" mass="40966">MPVTEMRAATSSPAPSWALQESKGRLCLALKGTWNIQTQNGINFPQDSFASVASIADKTVTVDVTGLQNWDVSLIAFLWDVKKAACQASLTLDEQTLPDSAQRLLALLPDKPAEVTPHQEHHEGFLSRVGGKCLNNLNEIGTMATLTMDVFRGAMQAFRGKSAMRLKDLLVDVWNAGPSALLIVSIVNFLVGAILAFVGLIELRKFAAEIYVTNLVGIASAREISAIMTAIIMAGRTGGAYAARISTMLGNEEIDALQVTGIPVSGYILLPSILSLVIMMPLLYLYGTMVSIFGGFVVAMGMMDISPIGYWLATFDGVEISQFVFGFIKSLFFAAFIALAACRVGLKAGRSAADVGIAATRAVVIGIVGIIALDAVFAVIANAVGI</sequence>
<feature type="transmembrane region" description="Helical" evidence="1">
    <location>
        <begin position="224"/>
        <end position="244"/>
    </location>
</feature>
<keyword evidence="1" id="KW-0812">Transmembrane</keyword>
<reference evidence="2 3" key="1">
    <citation type="submission" date="2022-07" db="EMBL/GenBank/DDBJ databases">
        <title>Bombella genomes.</title>
        <authorList>
            <person name="Harer L."/>
            <person name="Styblova S."/>
            <person name="Ehrmann M."/>
        </authorList>
    </citation>
    <scope>NUCLEOTIDE SEQUENCE [LARGE SCALE GENOMIC DNA]</scope>
    <source>
        <strain evidence="2 3">TMW 2.2556</strain>
    </source>
</reference>
<evidence type="ECO:0000313" key="2">
    <source>
        <dbReference type="EMBL" id="MCX5619167.1"/>
    </source>
</evidence>
<keyword evidence="3" id="KW-1185">Reference proteome</keyword>
<dbReference type="RefSeq" id="WP_155572484.1">
    <property type="nucleotide sequence ID" value="NZ_JANIDX010000001.1"/>
</dbReference>
<organism evidence="2 3">
    <name type="scientific">Bombella pollinis</name>
    <dbReference type="NCBI Taxonomy" id="2967337"/>
    <lineage>
        <taxon>Bacteria</taxon>
        <taxon>Pseudomonadati</taxon>
        <taxon>Pseudomonadota</taxon>
        <taxon>Alphaproteobacteria</taxon>
        <taxon>Acetobacterales</taxon>
        <taxon>Acetobacteraceae</taxon>
        <taxon>Bombella</taxon>
    </lineage>
</organism>
<name>A0ABT3WJ98_9PROT</name>
<gene>
    <name evidence="2" type="ORF">NQF89_01835</name>
</gene>
<feature type="transmembrane region" description="Helical" evidence="1">
    <location>
        <begin position="324"/>
        <end position="346"/>
    </location>
</feature>
<dbReference type="EMBL" id="JANIDX010000001">
    <property type="protein sequence ID" value="MCX5619167.1"/>
    <property type="molecule type" value="Genomic_DNA"/>
</dbReference>
<dbReference type="PANTHER" id="PTHR30188">
    <property type="entry name" value="ABC TRANSPORTER PERMEASE PROTEIN-RELATED"/>
    <property type="match status" value="1"/>
</dbReference>